<accession>A0A7H1NQ22</accession>
<dbReference type="CDD" id="cd02440">
    <property type="entry name" value="AdoMet_MTases"/>
    <property type="match status" value="1"/>
</dbReference>
<organism evidence="7 8">
    <name type="scientific">Entomobacter blattae</name>
    <dbReference type="NCBI Taxonomy" id="2762277"/>
    <lineage>
        <taxon>Bacteria</taxon>
        <taxon>Pseudomonadati</taxon>
        <taxon>Pseudomonadota</taxon>
        <taxon>Alphaproteobacteria</taxon>
        <taxon>Acetobacterales</taxon>
        <taxon>Acetobacteraceae</taxon>
        <taxon>Entomobacter</taxon>
    </lineage>
</organism>
<dbReference type="InterPro" id="IPR029063">
    <property type="entry name" value="SAM-dependent_MTases_sf"/>
</dbReference>
<dbReference type="Pfam" id="PF00590">
    <property type="entry name" value="TP_methylase"/>
    <property type="match status" value="1"/>
</dbReference>
<name>A0A7H1NQ22_9PROT</name>
<dbReference type="EC" id="2.1.1.132" evidence="7"/>
<dbReference type="Pfam" id="PF01135">
    <property type="entry name" value="PCMT"/>
    <property type="match status" value="1"/>
</dbReference>
<keyword evidence="5" id="KW-0949">S-adenosyl-L-methionine</keyword>
<dbReference type="NCBIfam" id="TIGR02469">
    <property type="entry name" value="CbiT"/>
    <property type="match status" value="1"/>
</dbReference>
<evidence type="ECO:0000256" key="5">
    <source>
        <dbReference type="ARBA" id="ARBA00022691"/>
    </source>
</evidence>
<dbReference type="GO" id="GO:0032259">
    <property type="term" value="P:methylation"/>
    <property type="evidence" value="ECO:0007669"/>
    <property type="project" value="UniProtKB-KW"/>
</dbReference>
<dbReference type="InterPro" id="IPR050714">
    <property type="entry name" value="Cobalamin_biosynth_MTase"/>
</dbReference>
<dbReference type="KEGG" id="ebla:JGUZn3_06400"/>
<dbReference type="PANTHER" id="PTHR43182:SF1">
    <property type="entry name" value="COBALT-PRECORRIN-7 C(5)-METHYLTRANSFERASE"/>
    <property type="match status" value="1"/>
</dbReference>
<evidence type="ECO:0000256" key="1">
    <source>
        <dbReference type="ARBA" id="ARBA00004953"/>
    </source>
</evidence>
<dbReference type="InterPro" id="IPR014008">
    <property type="entry name" value="Cbl_synth_MTase_CbiT"/>
</dbReference>
<dbReference type="InterPro" id="IPR014777">
    <property type="entry name" value="4pyrrole_Mease_sub1"/>
</dbReference>
<keyword evidence="8" id="KW-1185">Reference proteome</keyword>
<dbReference type="Gene3D" id="3.40.50.150">
    <property type="entry name" value="Vaccinia Virus protein VP39"/>
    <property type="match status" value="1"/>
</dbReference>
<dbReference type="RefSeq" id="WP_203414282.1">
    <property type="nucleotide sequence ID" value="NZ_CP060244.1"/>
</dbReference>
<dbReference type="InterPro" id="IPR000878">
    <property type="entry name" value="4pyrrol_Mease"/>
</dbReference>
<dbReference type="UniPathway" id="UPA00148"/>
<dbReference type="Proteomes" id="UP000516349">
    <property type="component" value="Chromosome"/>
</dbReference>
<dbReference type="CDD" id="cd11644">
    <property type="entry name" value="Precorrin-6Y-MT"/>
    <property type="match status" value="1"/>
</dbReference>
<comment type="pathway">
    <text evidence="1">Cofactor biosynthesis; adenosylcobalamin biosynthesis.</text>
</comment>
<dbReference type="PANTHER" id="PTHR43182">
    <property type="entry name" value="COBALT-PRECORRIN-6B C(15)-METHYLTRANSFERASE (DECARBOXYLATING)"/>
    <property type="match status" value="1"/>
</dbReference>
<proteinExistence type="predicted"/>
<keyword evidence="4 7" id="KW-0808">Transferase</keyword>
<dbReference type="SUPFAM" id="SSF53335">
    <property type="entry name" value="S-adenosyl-L-methionine-dependent methyltransferases"/>
    <property type="match status" value="1"/>
</dbReference>
<dbReference type="InterPro" id="IPR006365">
    <property type="entry name" value="Cbl_synth_CobL"/>
</dbReference>
<dbReference type="GO" id="GO:0009236">
    <property type="term" value="P:cobalamin biosynthetic process"/>
    <property type="evidence" value="ECO:0007669"/>
    <property type="project" value="UniProtKB-UniPathway"/>
</dbReference>
<reference evidence="7 8" key="1">
    <citation type="submission" date="2020-08" db="EMBL/GenBank/DDBJ databases">
        <title>Complete genome sequence of Entomobacter blattae G55GP.</title>
        <authorList>
            <person name="Poehlein A."/>
            <person name="Guzman J."/>
            <person name="Daniel R."/>
            <person name="Vilcinskas A."/>
        </authorList>
    </citation>
    <scope>NUCLEOTIDE SEQUENCE [LARGE SCALE GENOMIC DNA]</scope>
    <source>
        <strain evidence="7 8">G55GP</strain>
    </source>
</reference>
<dbReference type="InterPro" id="IPR012818">
    <property type="entry name" value="CbiE"/>
</dbReference>
<sequence>MTNTPFLSLIGIGEEGLSGLSAQAYHHLTQAQHVFGGRRHLALADSAITGQRHEWIYPIRNNLDKIIHCKPETVAVLASGDPFCYGIGSTIAHNLPAEDIQCFPVLSSFSLACATLKWSQPDCQLVSLCGRPLATLRPFLQEYTRLVILSANAQTPHEVADYMSNLGFSSARMHVLEALGGPQERMRTITLPAPLPTDLYPLHLIALETGPCLTPELILARSPGRADSLFEHDGQITRAPLRALTLAALQPRREEVLWDIGAGSGAIGIEWMLTHPSCKAIGIEQNPERAERAMRNAQTLGVPAYQVIQGQALEVLQTLSTAPHAIFIGGGCSSSLLDYAWHALPAGGRLVVNAVTAETEALLFDRYQQWGGSLSRFQAEYLTPLGRKRGFKPDRTITQYCITHP</sequence>
<evidence type="ECO:0000256" key="4">
    <source>
        <dbReference type="ARBA" id="ARBA00022679"/>
    </source>
</evidence>
<dbReference type="PIRSF" id="PIRSF036428">
    <property type="entry name" value="CobL"/>
    <property type="match status" value="1"/>
</dbReference>
<evidence type="ECO:0000313" key="8">
    <source>
        <dbReference type="Proteomes" id="UP000516349"/>
    </source>
</evidence>
<evidence type="ECO:0000259" key="6">
    <source>
        <dbReference type="Pfam" id="PF00590"/>
    </source>
</evidence>
<dbReference type="GO" id="GO:0008276">
    <property type="term" value="F:protein methyltransferase activity"/>
    <property type="evidence" value="ECO:0007669"/>
    <property type="project" value="InterPro"/>
</dbReference>
<dbReference type="AlphaFoldDB" id="A0A7H1NQ22"/>
<dbReference type="Gene3D" id="3.40.1010.10">
    <property type="entry name" value="Cobalt-precorrin-4 Transmethylase, Domain 1"/>
    <property type="match status" value="1"/>
</dbReference>
<dbReference type="InterPro" id="IPR035996">
    <property type="entry name" value="4pyrrol_Methylase_sf"/>
</dbReference>
<evidence type="ECO:0000256" key="3">
    <source>
        <dbReference type="ARBA" id="ARBA00022603"/>
    </source>
</evidence>
<dbReference type="GO" id="GO:0046025">
    <property type="term" value="F:precorrin-6Y C5,15-methyltransferase (decarboxylating) activity"/>
    <property type="evidence" value="ECO:0007669"/>
    <property type="project" value="UniProtKB-EC"/>
</dbReference>
<dbReference type="SUPFAM" id="SSF53790">
    <property type="entry name" value="Tetrapyrrole methylase"/>
    <property type="match status" value="1"/>
</dbReference>
<dbReference type="NCBIfam" id="TIGR02467">
    <property type="entry name" value="CbiE"/>
    <property type="match status" value="1"/>
</dbReference>
<keyword evidence="2" id="KW-0169">Cobalamin biosynthesis</keyword>
<feature type="domain" description="Tetrapyrrole methylase" evidence="6">
    <location>
        <begin position="7"/>
        <end position="191"/>
    </location>
</feature>
<evidence type="ECO:0000256" key="2">
    <source>
        <dbReference type="ARBA" id="ARBA00022573"/>
    </source>
</evidence>
<dbReference type="EMBL" id="CP060244">
    <property type="protein sequence ID" value="QNT77882.1"/>
    <property type="molecule type" value="Genomic_DNA"/>
</dbReference>
<evidence type="ECO:0000313" key="7">
    <source>
        <dbReference type="EMBL" id="QNT77882.1"/>
    </source>
</evidence>
<keyword evidence="3 7" id="KW-0489">Methyltransferase</keyword>
<protein>
    <submittedName>
        <fullName evidence="7">Precorrin-6Y C(5,15)-methyltransferase</fullName>
        <ecNumber evidence="7">2.1.1.132</ecNumber>
    </submittedName>
</protein>
<gene>
    <name evidence="7" type="primary">cobL</name>
    <name evidence="7" type="ORF">JGUZn3_06400</name>
</gene>